<dbReference type="RefSeq" id="XP_020916364.2">
    <property type="nucleotide sequence ID" value="XM_021060705.2"/>
</dbReference>
<reference evidence="1" key="1">
    <citation type="submission" date="2022-11" db="UniProtKB">
        <authorList>
            <consortium name="EnsemblMetazoa"/>
        </authorList>
    </citation>
    <scope>IDENTIFICATION</scope>
</reference>
<dbReference type="KEGG" id="epa:110253755"/>
<dbReference type="Proteomes" id="UP000887567">
    <property type="component" value="Unplaced"/>
</dbReference>
<dbReference type="OrthoDB" id="5981033at2759"/>
<dbReference type="OMA" id="GCHIEIA"/>
<accession>A0A913Y9H2</accession>
<organism evidence="1 2">
    <name type="scientific">Exaiptasia diaphana</name>
    <name type="common">Tropical sea anemone</name>
    <name type="synonym">Aiptasia pulchella</name>
    <dbReference type="NCBI Taxonomy" id="2652724"/>
    <lineage>
        <taxon>Eukaryota</taxon>
        <taxon>Metazoa</taxon>
        <taxon>Cnidaria</taxon>
        <taxon>Anthozoa</taxon>
        <taxon>Hexacorallia</taxon>
        <taxon>Actiniaria</taxon>
        <taxon>Aiptasiidae</taxon>
        <taxon>Exaiptasia</taxon>
    </lineage>
</organism>
<evidence type="ECO:0000313" key="2">
    <source>
        <dbReference type="Proteomes" id="UP000887567"/>
    </source>
</evidence>
<dbReference type="GeneID" id="110253755"/>
<keyword evidence="2" id="KW-1185">Reference proteome</keyword>
<proteinExistence type="predicted"/>
<sequence>MQQIMHARSRSRRIMLLLLTEIRRRRRINRRVAGRRAWSWPRPQLWFRTMLANHNLDVLWKDNFRITRPTFDYICDLVRGDLQKNVTRMRQPVSVEERVGLSIWRLATGNTYRTSCNLNRFIVFPVTRDEVESKIDEFEQKFGIPQIVGAVDGCHIEIAAPPINPEDYFDRKKMYAMYCHVAPCIARYTMV</sequence>
<dbReference type="AlphaFoldDB" id="A0A913Y9H2"/>
<evidence type="ECO:0000313" key="1">
    <source>
        <dbReference type="EnsemblMetazoa" id="XP_020916364.2"/>
    </source>
</evidence>
<name>A0A913Y9H2_EXADI</name>
<dbReference type="EnsemblMetazoa" id="XM_021060705.2">
    <property type="protein sequence ID" value="XP_020916364.2"/>
    <property type="gene ID" value="LOC110253755"/>
</dbReference>
<protein>
    <submittedName>
        <fullName evidence="1">Uncharacterized protein</fullName>
    </submittedName>
</protein>